<sequence>MRQRTRQQRATFLQIMTEDGTGKPSNNEAGTHEMQMINWVPLRLKFMQPEINTNLDEEILAFEPTHENIELNLFEIIGEKANNKDTSKLDDKLEINADETEHCVQINATEGTLQRELQKRITFAFIHESEDSDI</sequence>
<evidence type="ECO:0000313" key="1">
    <source>
        <dbReference type="EMBL" id="GBP91370.1"/>
    </source>
</evidence>
<reference evidence="1 2" key="1">
    <citation type="journal article" date="2019" name="Commun. Biol.">
        <title>The bagworm genome reveals a unique fibroin gene that provides high tensile strength.</title>
        <authorList>
            <person name="Kono N."/>
            <person name="Nakamura H."/>
            <person name="Ohtoshi R."/>
            <person name="Tomita M."/>
            <person name="Numata K."/>
            <person name="Arakawa K."/>
        </authorList>
    </citation>
    <scope>NUCLEOTIDE SEQUENCE [LARGE SCALE GENOMIC DNA]</scope>
</reference>
<protein>
    <submittedName>
        <fullName evidence="1">Uncharacterized protein</fullName>
    </submittedName>
</protein>
<proteinExistence type="predicted"/>
<comment type="caution">
    <text evidence="1">The sequence shown here is derived from an EMBL/GenBank/DDBJ whole genome shotgun (WGS) entry which is preliminary data.</text>
</comment>
<evidence type="ECO:0000313" key="2">
    <source>
        <dbReference type="Proteomes" id="UP000299102"/>
    </source>
</evidence>
<accession>A0A4C1ZTQ0</accession>
<organism evidence="1 2">
    <name type="scientific">Eumeta variegata</name>
    <name type="common">Bagworm moth</name>
    <name type="synonym">Eumeta japonica</name>
    <dbReference type="NCBI Taxonomy" id="151549"/>
    <lineage>
        <taxon>Eukaryota</taxon>
        <taxon>Metazoa</taxon>
        <taxon>Ecdysozoa</taxon>
        <taxon>Arthropoda</taxon>
        <taxon>Hexapoda</taxon>
        <taxon>Insecta</taxon>
        <taxon>Pterygota</taxon>
        <taxon>Neoptera</taxon>
        <taxon>Endopterygota</taxon>
        <taxon>Lepidoptera</taxon>
        <taxon>Glossata</taxon>
        <taxon>Ditrysia</taxon>
        <taxon>Tineoidea</taxon>
        <taxon>Psychidae</taxon>
        <taxon>Oiketicinae</taxon>
        <taxon>Eumeta</taxon>
    </lineage>
</organism>
<gene>
    <name evidence="1" type="ORF">EVAR_66987_1</name>
</gene>
<dbReference type="Proteomes" id="UP000299102">
    <property type="component" value="Unassembled WGS sequence"/>
</dbReference>
<dbReference type="EMBL" id="BGZK01002164">
    <property type="protein sequence ID" value="GBP91370.1"/>
    <property type="molecule type" value="Genomic_DNA"/>
</dbReference>
<name>A0A4C1ZTQ0_EUMVA</name>
<keyword evidence="2" id="KW-1185">Reference proteome</keyword>
<dbReference type="AlphaFoldDB" id="A0A4C1ZTQ0"/>